<protein>
    <submittedName>
        <fullName evidence="1">Uncharacterized protein</fullName>
    </submittedName>
</protein>
<dbReference type="EMBL" id="RZIJ01000034">
    <property type="protein sequence ID" value="RUQ63272.1"/>
    <property type="molecule type" value="Genomic_DNA"/>
</dbReference>
<gene>
    <name evidence="1" type="ORF">EJ913_27790</name>
</gene>
<dbReference type="RefSeq" id="WP_127004092.1">
    <property type="nucleotide sequence ID" value="NZ_JBNPXW010000011.1"/>
</dbReference>
<proteinExistence type="predicted"/>
<dbReference type="AlphaFoldDB" id="A0A3S0WVC2"/>
<dbReference type="Proteomes" id="UP000280346">
    <property type="component" value="Unassembled WGS sequence"/>
</dbReference>
<reference evidence="1 2" key="1">
    <citation type="submission" date="2018-12" db="EMBL/GenBank/DDBJ databases">
        <authorList>
            <person name="Yang Y."/>
        </authorList>
    </citation>
    <scope>NUCLEOTIDE SEQUENCE [LARGE SCALE GENOMIC DNA]</scope>
    <source>
        <strain evidence="1 2">GSF71</strain>
    </source>
</reference>
<comment type="caution">
    <text evidence="1">The sequence shown here is derived from an EMBL/GenBank/DDBJ whole genome shotgun (WGS) entry which is preliminary data.</text>
</comment>
<sequence length="369" mass="40956">MLRGATEYAPSTFEERGAAVAFTTPLLSQTRVRRGERSKLEVLIPSLSQGAGIYVVAWKAVPEMVTMTMHDRYLHELIVNEESCSPHEIRRATLKAARRGLAGPQAAQAARRALDEDEEQGTLTHYLLILAILKAVGLESPDMLKAGIGTEEGQRLTRQLMTRAAGSLRLDATVLYARLAEIADVASPVGLAQSPRPGRLLRCLSDLKIFKKGMEDWAEAVPSDTSPVALFCAEVAQHTIGIGETVVRDFQRRIEAIGPLMRDWDNEMLRIRDHATRLAWLLDGWSHITGAWDVAQSEDSHQQAATINDLFRILPLLPRQESSRDLIGDAKRVSSSSQRRSVRALEDWRTGAMDLEAIRRIEALKARSP</sequence>
<dbReference type="OrthoDB" id="7285430at2"/>
<evidence type="ECO:0000313" key="1">
    <source>
        <dbReference type="EMBL" id="RUQ63272.1"/>
    </source>
</evidence>
<keyword evidence="2" id="KW-1185">Reference proteome</keyword>
<accession>A0A3S0WVC2</accession>
<evidence type="ECO:0000313" key="2">
    <source>
        <dbReference type="Proteomes" id="UP000280346"/>
    </source>
</evidence>
<name>A0A3S0WVC2_9PROT</name>
<organism evidence="1 2">
    <name type="scientific">Azospirillum doebereinerae</name>
    <dbReference type="NCBI Taxonomy" id="92933"/>
    <lineage>
        <taxon>Bacteria</taxon>
        <taxon>Pseudomonadati</taxon>
        <taxon>Pseudomonadota</taxon>
        <taxon>Alphaproteobacteria</taxon>
        <taxon>Rhodospirillales</taxon>
        <taxon>Azospirillaceae</taxon>
        <taxon>Azospirillum</taxon>
    </lineage>
</organism>